<feature type="repeat" description="WD" evidence="3">
    <location>
        <begin position="524"/>
        <end position="558"/>
    </location>
</feature>
<evidence type="ECO:0000256" key="3">
    <source>
        <dbReference type="PROSITE-ProRule" id="PRU00221"/>
    </source>
</evidence>
<dbReference type="SMART" id="SM00320">
    <property type="entry name" value="WD40"/>
    <property type="match status" value="6"/>
</dbReference>
<evidence type="ECO:0000256" key="4">
    <source>
        <dbReference type="SAM" id="MobiDB-lite"/>
    </source>
</evidence>
<dbReference type="SUPFAM" id="SSF50978">
    <property type="entry name" value="WD40 repeat-like"/>
    <property type="match status" value="1"/>
</dbReference>
<gene>
    <name evidence="5" type="ORF">CAMPLR22A2D_LOCUS5548</name>
</gene>
<dbReference type="PANTHER" id="PTHR14221:SF11">
    <property type="entry name" value="OS04G0678300 PROTEIN"/>
    <property type="match status" value="1"/>
</dbReference>
<keyword evidence="2" id="KW-0677">Repeat</keyword>
<feature type="compositionally biased region" description="Low complexity" evidence="4">
    <location>
        <begin position="806"/>
        <end position="816"/>
    </location>
</feature>
<keyword evidence="1 3" id="KW-0853">WD repeat</keyword>
<feature type="region of interest" description="Disordered" evidence="4">
    <location>
        <begin position="102"/>
        <end position="182"/>
    </location>
</feature>
<feature type="compositionally biased region" description="Pro residues" evidence="4">
    <location>
        <begin position="122"/>
        <end position="143"/>
    </location>
</feature>
<feature type="compositionally biased region" description="Low complexity" evidence="4">
    <location>
        <begin position="235"/>
        <end position="251"/>
    </location>
</feature>
<dbReference type="Pfam" id="PF00400">
    <property type="entry name" value="WD40"/>
    <property type="match status" value="5"/>
</dbReference>
<name>A0A7H4LQM6_WHEAT</name>
<evidence type="ECO:0000313" key="5">
    <source>
        <dbReference type="EMBL" id="SPT20915.1"/>
    </source>
</evidence>
<dbReference type="Proteomes" id="UP000280104">
    <property type="component" value="Chromosome II"/>
</dbReference>
<evidence type="ECO:0000256" key="2">
    <source>
        <dbReference type="ARBA" id="ARBA00022737"/>
    </source>
</evidence>
<feature type="compositionally biased region" description="Polar residues" evidence="4">
    <location>
        <begin position="298"/>
        <end position="312"/>
    </location>
</feature>
<dbReference type="InterPro" id="IPR040324">
    <property type="entry name" value="WDR44/Dgr2"/>
</dbReference>
<feature type="region of interest" description="Disordered" evidence="4">
    <location>
        <begin position="275"/>
        <end position="313"/>
    </location>
</feature>
<dbReference type="InterPro" id="IPR015943">
    <property type="entry name" value="WD40/YVTN_repeat-like_dom_sf"/>
</dbReference>
<dbReference type="InterPro" id="IPR036322">
    <property type="entry name" value="WD40_repeat_dom_sf"/>
</dbReference>
<organism evidence="5 6">
    <name type="scientific">Triticum aestivum</name>
    <name type="common">Wheat</name>
    <dbReference type="NCBI Taxonomy" id="4565"/>
    <lineage>
        <taxon>Eukaryota</taxon>
        <taxon>Viridiplantae</taxon>
        <taxon>Streptophyta</taxon>
        <taxon>Embryophyta</taxon>
        <taxon>Tracheophyta</taxon>
        <taxon>Spermatophyta</taxon>
        <taxon>Magnoliopsida</taxon>
        <taxon>Liliopsida</taxon>
        <taxon>Poales</taxon>
        <taxon>Poaceae</taxon>
        <taxon>BOP clade</taxon>
        <taxon>Pooideae</taxon>
        <taxon>Triticodae</taxon>
        <taxon>Triticeae</taxon>
        <taxon>Triticinae</taxon>
        <taxon>Triticum</taxon>
    </lineage>
</organism>
<protein>
    <submittedName>
        <fullName evidence="5">Uncharacterized protein</fullName>
    </submittedName>
</protein>
<reference evidence="5 6" key="1">
    <citation type="submission" date="2018-05" db="EMBL/GenBank/DDBJ databases">
        <authorList>
            <person name="Thind KAUR A."/>
        </authorList>
    </citation>
    <scope>NUCLEOTIDE SEQUENCE [LARGE SCALE GENOMIC DNA]</scope>
</reference>
<dbReference type="FunFam" id="2.130.10.10:FF:000712">
    <property type="entry name" value="Transducin/WD40 repeat-like superfamily protein"/>
    <property type="match status" value="1"/>
</dbReference>
<dbReference type="PROSITE" id="PS50294">
    <property type="entry name" value="WD_REPEATS_REGION"/>
    <property type="match status" value="2"/>
</dbReference>
<dbReference type="PANTHER" id="PTHR14221">
    <property type="entry name" value="WD REPEAT DOMAIN 44"/>
    <property type="match status" value="1"/>
</dbReference>
<feature type="region of interest" description="Disordered" evidence="4">
    <location>
        <begin position="731"/>
        <end position="816"/>
    </location>
</feature>
<feature type="repeat" description="WD" evidence="3">
    <location>
        <begin position="337"/>
        <end position="378"/>
    </location>
</feature>
<proteinExistence type="predicted"/>
<dbReference type="InterPro" id="IPR020472">
    <property type="entry name" value="WD40_PAC1"/>
</dbReference>
<feature type="region of interest" description="Disordered" evidence="4">
    <location>
        <begin position="235"/>
        <end position="260"/>
    </location>
</feature>
<dbReference type="PROSITE" id="PS50082">
    <property type="entry name" value="WD_REPEATS_2"/>
    <property type="match status" value="3"/>
</dbReference>
<dbReference type="EMBL" id="LS480641">
    <property type="protein sequence ID" value="SPT20915.1"/>
    <property type="molecule type" value="Genomic_DNA"/>
</dbReference>
<feature type="compositionally biased region" description="Basic and acidic residues" evidence="4">
    <location>
        <begin position="278"/>
        <end position="296"/>
    </location>
</feature>
<feature type="compositionally biased region" description="Low complexity" evidence="4">
    <location>
        <begin position="112"/>
        <end position="121"/>
    </location>
</feature>
<dbReference type="FunFam" id="2.130.10.10:FF:000329">
    <property type="entry name" value="WD repeat-containing protein 44"/>
    <property type="match status" value="1"/>
</dbReference>
<dbReference type="InterPro" id="IPR019775">
    <property type="entry name" value="WD40_repeat_CS"/>
</dbReference>
<dbReference type="AlphaFoldDB" id="A0A7H4LQM6"/>
<evidence type="ECO:0000256" key="1">
    <source>
        <dbReference type="ARBA" id="ARBA00022574"/>
    </source>
</evidence>
<accession>A0A7H4LQM6</accession>
<sequence length="856" mass="92528">MPEAATLDPAARNGEDGDVEEVEEFHESLDRILSSSCSSTSASDDDADLLLHRHRRRGSQHQHTTHQQQQGAADPAYDVWISEPTSVSERRRVLLNRLGLSASGSLQPPASPGRRSVSVPSPLSPPPRSRSPSPPPSASPPPEESAGPAEEDSLPRSVGHGKPPLARNQSIGGSGGGEQCRIRNLDDGTEFELGEVHEEVVREVGTGRQLTLEEFELCLGRSPIVHELMRRATTAGASSSASDHAGAPASSKPRRKSGGWLRGIRHLAGTVAYGGRRGSTEVRDREKEKKEREARRLSSATDDSLDGSSTRSAGRVKVRQYGKTCKELTGMFMTQELAAHSGSVWCINFSLDGRYLASAGEDRVIHVWEVSEGERKGELLGEGAVSKESGGGGSPFVAVAGNGSPEVAMLPLNSADKGFVEKKRRPRVQSSRKSVGSDHLVVPECVFGFRDKPFCSLLGHAADVLDLSWSKSQASACNNTLHPADLTKDLAVVCFCFCTAYLLSSSMDKTVRLWDITSSTCLKTFSHTDYVTCIQFNPVDDNFFISGSLDEKVRIWNVHDRKIEDWNDLHEMVTAACYSPDGQVAMVGSHKGSCHLFDTTEKKLLYKSQIDLRIRKKKSGQKKITGFQFAPGSSLEVLITSADSRIRVVNGDELVHKFKGFRNTSSQISASVAPNGKYVVCASEDSHVYVWRHDNSSHPSRSRSAVDVTNSYEHFHCRAVTVAITWPGAEARGSMGCRSSRHSDSDGAVNSVPETPIQNKEHGSNGTAHSQRYIESPVCEGGASTSTSNHPVEAASPSLPDEQLPSAKSSPGHSSSDLCIGAMDVQRRSAWGLVIVTAGQGGEIRVFQNFGFPVQV</sequence>
<feature type="repeat" description="WD" evidence="3">
    <location>
        <begin position="501"/>
        <end position="524"/>
    </location>
</feature>
<evidence type="ECO:0000313" key="6">
    <source>
        <dbReference type="Proteomes" id="UP000280104"/>
    </source>
</evidence>
<feature type="region of interest" description="Disordered" evidence="4">
    <location>
        <begin position="1"/>
        <end position="78"/>
    </location>
</feature>
<feature type="compositionally biased region" description="Basic residues" evidence="4">
    <location>
        <begin position="52"/>
        <end position="64"/>
    </location>
</feature>
<dbReference type="PRINTS" id="PR00320">
    <property type="entry name" value="GPROTEINBRPT"/>
</dbReference>
<feature type="compositionally biased region" description="Polar residues" evidence="4">
    <location>
        <begin position="752"/>
        <end position="770"/>
    </location>
</feature>
<dbReference type="PROSITE" id="PS00678">
    <property type="entry name" value="WD_REPEATS_1"/>
    <property type="match status" value="2"/>
</dbReference>
<feature type="compositionally biased region" description="Low complexity" evidence="4">
    <location>
        <begin position="31"/>
        <end position="42"/>
    </location>
</feature>
<dbReference type="InterPro" id="IPR001680">
    <property type="entry name" value="WD40_rpt"/>
</dbReference>
<dbReference type="Gene3D" id="2.130.10.10">
    <property type="entry name" value="YVTN repeat-like/Quinoprotein amine dehydrogenase"/>
    <property type="match status" value="2"/>
</dbReference>